<dbReference type="PANTHER" id="PTHR46629">
    <property type="entry name" value="OS01G0917900 PROTEIN"/>
    <property type="match status" value="1"/>
</dbReference>
<name>A0A8X8A5Z2_POPTO</name>
<gene>
    <name evidence="3" type="ORF">POTOM_014793</name>
</gene>
<dbReference type="SMART" id="SM00184">
    <property type="entry name" value="RING"/>
    <property type="match status" value="1"/>
</dbReference>
<keyword evidence="1" id="KW-0479">Metal-binding</keyword>
<evidence type="ECO:0000313" key="4">
    <source>
        <dbReference type="Proteomes" id="UP000886885"/>
    </source>
</evidence>
<dbReference type="Proteomes" id="UP000886885">
    <property type="component" value="Chromosome 4A"/>
</dbReference>
<dbReference type="OrthoDB" id="1711136at2759"/>
<evidence type="ECO:0000259" key="2">
    <source>
        <dbReference type="PROSITE" id="PS50089"/>
    </source>
</evidence>
<protein>
    <recommendedName>
        <fullName evidence="2">RING-type domain-containing protein</fullName>
    </recommendedName>
</protein>
<dbReference type="InterPro" id="IPR001841">
    <property type="entry name" value="Znf_RING"/>
</dbReference>
<organism evidence="3 4">
    <name type="scientific">Populus tomentosa</name>
    <name type="common">Chinese white poplar</name>
    <dbReference type="NCBI Taxonomy" id="118781"/>
    <lineage>
        <taxon>Eukaryota</taxon>
        <taxon>Viridiplantae</taxon>
        <taxon>Streptophyta</taxon>
        <taxon>Embryophyta</taxon>
        <taxon>Tracheophyta</taxon>
        <taxon>Spermatophyta</taxon>
        <taxon>Magnoliopsida</taxon>
        <taxon>eudicotyledons</taxon>
        <taxon>Gunneridae</taxon>
        <taxon>Pentapetalae</taxon>
        <taxon>rosids</taxon>
        <taxon>fabids</taxon>
        <taxon>Malpighiales</taxon>
        <taxon>Salicaceae</taxon>
        <taxon>Saliceae</taxon>
        <taxon>Populus</taxon>
    </lineage>
</organism>
<proteinExistence type="predicted"/>
<dbReference type="CDD" id="cd16449">
    <property type="entry name" value="RING-HC"/>
    <property type="match status" value="1"/>
</dbReference>
<dbReference type="GO" id="GO:0008270">
    <property type="term" value="F:zinc ion binding"/>
    <property type="evidence" value="ECO:0007669"/>
    <property type="project" value="UniProtKB-KW"/>
</dbReference>
<evidence type="ECO:0000256" key="1">
    <source>
        <dbReference type="PROSITE-ProRule" id="PRU00175"/>
    </source>
</evidence>
<dbReference type="EMBL" id="JAAWWB010000007">
    <property type="protein sequence ID" value="KAG6778458.1"/>
    <property type="molecule type" value="Genomic_DNA"/>
</dbReference>
<keyword evidence="4" id="KW-1185">Reference proteome</keyword>
<reference evidence="3" key="1">
    <citation type="journal article" date="2020" name="bioRxiv">
        <title>Hybrid origin of Populus tomentosa Carr. identified through genome sequencing and phylogenomic analysis.</title>
        <authorList>
            <person name="An X."/>
            <person name="Gao K."/>
            <person name="Chen Z."/>
            <person name="Li J."/>
            <person name="Yang X."/>
            <person name="Yang X."/>
            <person name="Zhou J."/>
            <person name="Guo T."/>
            <person name="Zhao T."/>
            <person name="Huang S."/>
            <person name="Miao D."/>
            <person name="Khan W.U."/>
            <person name="Rao P."/>
            <person name="Ye M."/>
            <person name="Lei B."/>
            <person name="Liao W."/>
            <person name="Wang J."/>
            <person name="Ji L."/>
            <person name="Li Y."/>
            <person name="Guo B."/>
            <person name="Mustafa N.S."/>
            <person name="Li S."/>
            <person name="Yun Q."/>
            <person name="Keller S.R."/>
            <person name="Mao J."/>
            <person name="Zhang R."/>
            <person name="Strauss S.H."/>
        </authorList>
    </citation>
    <scope>NUCLEOTIDE SEQUENCE</scope>
    <source>
        <strain evidence="3">GM15</strain>
        <tissue evidence="3">Leaf</tissue>
    </source>
</reference>
<dbReference type="PROSITE" id="PS50089">
    <property type="entry name" value="ZF_RING_2"/>
    <property type="match status" value="1"/>
</dbReference>
<feature type="domain" description="RING-type" evidence="2">
    <location>
        <begin position="266"/>
        <end position="304"/>
    </location>
</feature>
<evidence type="ECO:0000313" key="3">
    <source>
        <dbReference type="EMBL" id="KAG6778458.1"/>
    </source>
</evidence>
<comment type="caution">
    <text evidence="3">The sequence shown here is derived from an EMBL/GenBank/DDBJ whole genome shotgun (WGS) entry which is preliminary data.</text>
</comment>
<sequence length="314" mass="33676">MGYQTIGAGEVCPVLYTWSPHKASSLQGLVLLGQAFEANMDGISNNWSLSKTPCIVKSPSFLVRNCPMVQQEGNAIPQIDRAEEGCPEPEREAITILALLGDHMDGVDSSRRRSRRMSLKERLGLRGLGCCGATWGFGPTTIVTNDDLDIDEEREEIEAVVNTGQEEVERVSDPGCLDPNPSPNQQHSSGMNLAAALAAERQFREAGSNIMEPTSVTDVGTANVGLTGTPLRVSLMRLLEESTEGGGGGGVITETTEGGVGNDTVCCVCMGRKKGAAFIPCGHTFCRVCSRELWLNRGSCPLCNRSILEILDIF</sequence>
<keyword evidence="1" id="KW-0863">Zinc-finger</keyword>
<accession>A0A8X8A5Z2</accession>
<dbReference type="Pfam" id="PF13920">
    <property type="entry name" value="zf-C3HC4_3"/>
    <property type="match status" value="1"/>
</dbReference>
<dbReference type="AlphaFoldDB" id="A0A8X8A5Z2"/>
<keyword evidence="1" id="KW-0862">Zinc</keyword>